<evidence type="ECO:0000313" key="11">
    <source>
        <dbReference type="EMBL" id="AWV91096.1"/>
    </source>
</evidence>
<evidence type="ECO:0000256" key="8">
    <source>
        <dbReference type="ARBA" id="ARBA00022842"/>
    </source>
</evidence>
<dbReference type="RefSeq" id="WP_111337053.1">
    <property type="nucleotide sequence ID" value="NZ_CP030032.1"/>
</dbReference>
<dbReference type="UniPathway" id="UPA00142">
    <property type="reaction ID" value="UER00210"/>
</dbReference>
<keyword evidence="12" id="KW-1185">Reference proteome</keyword>
<dbReference type="NCBIfam" id="TIGR01380">
    <property type="entry name" value="glut_syn"/>
    <property type="match status" value="1"/>
</dbReference>
<name>A0A2Z4FR45_9DELT</name>
<dbReference type="SUPFAM" id="SSF52440">
    <property type="entry name" value="PreATP-grasp domain"/>
    <property type="match status" value="1"/>
</dbReference>
<evidence type="ECO:0000256" key="6">
    <source>
        <dbReference type="ARBA" id="ARBA00022741"/>
    </source>
</evidence>
<keyword evidence="9" id="KW-0464">Manganese</keyword>
<comment type="cofactor">
    <cofactor evidence="1">
        <name>Mn(2+)</name>
        <dbReference type="ChEBI" id="CHEBI:29035"/>
    </cofactor>
</comment>
<evidence type="ECO:0000256" key="3">
    <source>
        <dbReference type="ARBA" id="ARBA00022598"/>
    </source>
</evidence>
<evidence type="ECO:0000256" key="10">
    <source>
        <dbReference type="HAMAP-Rule" id="MF_00162"/>
    </source>
</evidence>
<reference evidence="11 12" key="1">
    <citation type="submission" date="2018-06" db="EMBL/GenBank/DDBJ databases">
        <title>Lujinxingia sediminis gen. nov. sp. nov., a new facultative anaerobic member of the class Deltaproteobacteria, and proposal of Lujinxingaceae fam. nov.</title>
        <authorList>
            <person name="Guo L.-Y."/>
            <person name="Li C.-M."/>
            <person name="Wang S."/>
            <person name="Du Z.-J."/>
        </authorList>
    </citation>
    <scope>NUCLEOTIDE SEQUENCE [LARGE SCALE GENOMIC DNA]</scope>
    <source>
        <strain evidence="11 12">FA350</strain>
    </source>
</reference>
<comment type="catalytic activity">
    <reaction evidence="10">
        <text>gamma-L-glutamyl-L-cysteine + glycine + ATP = glutathione + ADP + phosphate + H(+)</text>
        <dbReference type="Rhea" id="RHEA:13557"/>
        <dbReference type="ChEBI" id="CHEBI:15378"/>
        <dbReference type="ChEBI" id="CHEBI:30616"/>
        <dbReference type="ChEBI" id="CHEBI:43474"/>
        <dbReference type="ChEBI" id="CHEBI:57305"/>
        <dbReference type="ChEBI" id="CHEBI:57925"/>
        <dbReference type="ChEBI" id="CHEBI:58173"/>
        <dbReference type="ChEBI" id="CHEBI:456216"/>
        <dbReference type="EC" id="6.3.2.3"/>
    </reaction>
</comment>
<dbReference type="GO" id="GO:0046872">
    <property type="term" value="F:metal ion binding"/>
    <property type="evidence" value="ECO:0007669"/>
    <property type="project" value="UniProtKB-KW"/>
</dbReference>
<dbReference type="KEGG" id="bsed:DN745_17865"/>
<dbReference type="EMBL" id="CP030032">
    <property type="protein sequence ID" value="AWV91096.1"/>
    <property type="molecule type" value="Genomic_DNA"/>
</dbReference>
<dbReference type="InterPro" id="IPR013815">
    <property type="entry name" value="ATP_grasp_subdomain_1"/>
</dbReference>
<sequence>MKIGFVMDPLDSVNIDADTTFAFMLAAQERGHEVFYLRMQDMAAEGDVAWGVMQPCEVRRKAGDHFTLGEAEYAPIHSLDAVFMRKDPPFDVDYLHAAHLLELAEEKGCFVMNKPNGLRAANEKLYALHFADFIPDTIVTRDAKRILEFVDAHGGRAIIKPVDGHGGSGIFMLEKGDKNINAMIEVSTRVGTERVICQSYIPEIRKGDKRILVLNGEPIGAIIRVPAETEHRGNIHVGGTVEKVVLSERDREICAAVGERLRRDGIWFSGVDVIGDYLTEVNVTSPTGIQEMSRLDGVDGAGMVIEFIESQIS</sequence>
<dbReference type="InterPro" id="IPR011761">
    <property type="entry name" value="ATP-grasp"/>
</dbReference>
<evidence type="ECO:0000256" key="9">
    <source>
        <dbReference type="ARBA" id="ARBA00023211"/>
    </source>
</evidence>
<dbReference type="GO" id="GO:0005524">
    <property type="term" value="F:ATP binding"/>
    <property type="evidence" value="ECO:0007669"/>
    <property type="project" value="UniProtKB-UniRule"/>
</dbReference>
<keyword evidence="7 10" id="KW-0067">ATP-binding</keyword>
<dbReference type="PROSITE" id="PS50975">
    <property type="entry name" value="ATP_GRASP"/>
    <property type="match status" value="1"/>
</dbReference>
<keyword evidence="6 10" id="KW-0547">Nucleotide-binding</keyword>
<dbReference type="PANTHER" id="PTHR21621">
    <property type="entry name" value="RIBOSOMAL PROTEIN S6 MODIFICATION PROTEIN"/>
    <property type="match status" value="1"/>
</dbReference>
<dbReference type="GO" id="GO:0005737">
    <property type="term" value="C:cytoplasm"/>
    <property type="evidence" value="ECO:0007669"/>
    <property type="project" value="TreeGrafter"/>
</dbReference>
<keyword evidence="4 10" id="KW-0317">Glutathione biosynthesis</keyword>
<proteinExistence type="inferred from homology"/>
<dbReference type="NCBIfam" id="NF003573">
    <property type="entry name" value="PRK05246.1"/>
    <property type="match status" value="1"/>
</dbReference>
<comment type="cofactor">
    <cofactor evidence="2">
        <name>Mg(2+)</name>
        <dbReference type="ChEBI" id="CHEBI:18420"/>
    </cofactor>
</comment>
<dbReference type="InterPro" id="IPR006284">
    <property type="entry name" value="Glut_synth_pro"/>
</dbReference>
<dbReference type="SUPFAM" id="SSF56059">
    <property type="entry name" value="Glutathione synthetase ATP-binding domain-like"/>
    <property type="match status" value="1"/>
</dbReference>
<comment type="similarity">
    <text evidence="10">Belongs to the prokaryotic GSH synthase family.</text>
</comment>
<dbReference type="HAMAP" id="MF_00162">
    <property type="entry name" value="GSH_S"/>
    <property type="match status" value="1"/>
</dbReference>
<dbReference type="InterPro" id="IPR016185">
    <property type="entry name" value="PreATP-grasp_dom_sf"/>
</dbReference>
<keyword evidence="3 10" id="KW-0436">Ligase</keyword>
<dbReference type="Proteomes" id="UP000249799">
    <property type="component" value="Chromosome"/>
</dbReference>
<dbReference type="Pfam" id="PF02951">
    <property type="entry name" value="GSH-S_N"/>
    <property type="match status" value="1"/>
</dbReference>
<dbReference type="PANTHER" id="PTHR21621:SF4">
    <property type="entry name" value="GLUTATHIONE SYNTHETASE"/>
    <property type="match status" value="1"/>
</dbReference>
<dbReference type="Pfam" id="PF02955">
    <property type="entry name" value="GSH-S_ATP"/>
    <property type="match status" value="1"/>
</dbReference>
<gene>
    <name evidence="10" type="primary">gshB</name>
    <name evidence="11" type="ORF">DN745_17865</name>
</gene>
<evidence type="ECO:0000313" key="12">
    <source>
        <dbReference type="Proteomes" id="UP000249799"/>
    </source>
</evidence>
<dbReference type="OrthoDB" id="9785415at2"/>
<dbReference type="InterPro" id="IPR004218">
    <property type="entry name" value="GSHS_ATP-bd"/>
</dbReference>
<dbReference type="InterPro" id="IPR004215">
    <property type="entry name" value="GSHS_N"/>
</dbReference>
<evidence type="ECO:0000256" key="2">
    <source>
        <dbReference type="ARBA" id="ARBA00001946"/>
    </source>
</evidence>
<dbReference type="EC" id="6.3.2.3" evidence="10"/>
<protein>
    <recommendedName>
        <fullName evidence="10">Glutathione synthetase</fullName>
        <ecNumber evidence="10">6.3.2.3</ecNumber>
    </recommendedName>
    <alternativeName>
        <fullName evidence="10">GSH synthetase</fullName>
        <shortName evidence="10">GSH-S</shortName>
        <shortName evidence="10">GSHase</shortName>
    </alternativeName>
    <alternativeName>
        <fullName evidence="10">Glutathione synthase</fullName>
    </alternativeName>
</protein>
<accession>A0A2Z4FR45</accession>
<dbReference type="Gene3D" id="3.30.1490.20">
    <property type="entry name" value="ATP-grasp fold, A domain"/>
    <property type="match status" value="1"/>
</dbReference>
<keyword evidence="8" id="KW-0460">Magnesium</keyword>
<dbReference type="Gene3D" id="3.30.470.20">
    <property type="entry name" value="ATP-grasp fold, B domain"/>
    <property type="match status" value="1"/>
</dbReference>
<comment type="pathway">
    <text evidence="10">Sulfur metabolism; glutathione biosynthesis; glutathione from L-cysteine and L-glutamate: step 2/2.</text>
</comment>
<keyword evidence="5" id="KW-0479">Metal-binding</keyword>
<evidence type="ECO:0000256" key="1">
    <source>
        <dbReference type="ARBA" id="ARBA00001936"/>
    </source>
</evidence>
<evidence type="ECO:0000256" key="4">
    <source>
        <dbReference type="ARBA" id="ARBA00022684"/>
    </source>
</evidence>
<organism evidence="11 12">
    <name type="scientific">Bradymonas sediminis</name>
    <dbReference type="NCBI Taxonomy" id="1548548"/>
    <lineage>
        <taxon>Bacteria</taxon>
        <taxon>Deltaproteobacteria</taxon>
        <taxon>Bradymonadales</taxon>
        <taxon>Bradymonadaceae</taxon>
        <taxon>Bradymonas</taxon>
    </lineage>
</organism>
<dbReference type="GO" id="GO:0004363">
    <property type="term" value="F:glutathione synthase activity"/>
    <property type="evidence" value="ECO:0007669"/>
    <property type="project" value="UniProtKB-UniRule"/>
</dbReference>
<dbReference type="Gene3D" id="3.40.50.20">
    <property type="match status" value="1"/>
</dbReference>
<evidence type="ECO:0000256" key="5">
    <source>
        <dbReference type="ARBA" id="ARBA00022723"/>
    </source>
</evidence>
<dbReference type="AlphaFoldDB" id="A0A2Z4FR45"/>
<evidence type="ECO:0000256" key="7">
    <source>
        <dbReference type="ARBA" id="ARBA00022840"/>
    </source>
</evidence>